<name>A0A0G4GUY8_VITBC</name>
<dbReference type="PROSITE" id="PS50103">
    <property type="entry name" value="ZF_C3H1"/>
    <property type="match status" value="1"/>
</dbReference>
<sequence>MLVVMLDAALPKRGATAASADKDDVPMSEEERTKQKEHLRNVFQKTKMCPWLAGDRCVRADRCNFAHSESELRPRPDYQDIEVDPRYWKHNKKQKKNIRRNKALAYSMAPLLAHSSYSSHSSSSTSPSESHLSPSHTHNYTRPPLSPLTDTATTTTTTTTTTTPPLSIANSNGHPDAHRRDMAMTPPPNIEASTTQMQMPPSYHLQHHHQQRAHGDWGEGSAVAPATVSADEPVVATRVQSPCQMVMGSGMAAPMAYLPYMRLSPLAILSAHAFISEQELVLAQPSQYEE</sequence>
<evidence type="ECO:0000313" key="8">
    <source>
        <dbReference type="Proteomes" id="UP000041254"/>
    </source>
</evidence>
<feature type="compositionally biased region" description="Low complexity" evidence="5">
    <location>
        <begin position="116"/>
        <end position="138"/>
    </location>
</feature>
<feature type="compositionally biased region" description="Polar residues" evidence="5">
    <location>
        <begin position="164"/>
        <end position="173"/>
    </location>
</feature>
<evidence type="ECO:0000256" key="1">
    <source>
        <dbReference type="ARBA" id="ARBA00022723"/>
    </source>
</evidence>
<dbReference type="InterPro" id="IPR000571">
    <property type="entry name" value="Znf_CCCH"/>
</dbReference>
<evidence type="ECO:0000259" key="6">
    <source>
        <dbReference type="PROSITE" id="PS50103"/>
    </source>
</evidence>
<dbReference type="InParanoid" id="A0A0G4GUY8"/>
<keyword evidence="3 4" id="KW-0862">Zinc</keyword>
<keyword evidence="1 4" id="KW-0479">Metal-binding</keyword>
<feature type="zinc finger region" description="C3H1-type" evidence="4">
    <location>
        <begin position="43"/>
        <end position="70"/>
    </location>
</feature>
<feature type="compositionally biased region" description="Low complexity" evidence="5">
    <location>
        <begin position="149"/>
        <end position="163"/>
    </location>
</feature>
<accession>A0A0G4GUY8</accession>
<feature type="compositionally biased region" description="Basic and acidic residues" evidence="5">
    <location>
        <begin position="20"/>
        <end position="36"/>
    </location>
</feature>
<evidence type="ECO:0000313" key="7">
    <source>
        <dbReference type="EMBL" id="CEM34713.1"/>
    </source>
</evidence>
<dbReference type="VEuPathDB" id="CryptoDB:Vbra_18698"/>
<feature type="region of interest" description="Disordered" evidence="5">
    <location>
        <begin position="116"/>
        <end position="186"/>
    </location>
</feature>
<reference evidence="7 8" key="1">
    <citation type="submission" date="2014-11" db="EMBL/GenBank/DDBJ databases">
        <authorList>
            <person name="Zhu J."/>
            <person name="Qi W."/>
            <person name="Song R."/>
        </authorList>
    </citation>
    <scope>NUCLEOTIDE SEQUENCE [LARGE SCALE GENOMIC DNA]</scope>
</reference>
<evidence type="ECO:0000256" key="3">
    <source>
        <dbReference type="ARBA" id="ARBA00022833"/>
    </source>
</evidence>
<dbReference type="InterPro" id="IPR036855">
    <property type="entry name" value="Znf_CCCH_sf"/>
</dbReference>
<dbReference type="OrthoDB" id="410307at2759"/>
<evidence type="ECO:0000256" key="2">
    <source>
        <dbReference type="ARBA" id="ARBA00022771"/>
    </source>
</evidence>
<gene>
    <name evidence="7" type="ORF">Vbra_18698</name>
</gene>
<evidence type="ECO:0000256" key="5">
    <source>
        <dbReference type="SAM" id="MobiDB-lite"/>
    </source>
</evidence>
<protein>
    <recommendedName>
        <fullName evidence="6">C3H1-type domain-containing protein</fullName>
    </recommendedName>
</protein>
<dbReference type="AlphaFoldDB" id="A0A0G4GUY8"/>
<dbReference type="Gene3D" id="4.10.1000.10">
    <property type="entry name" value="Zinc finger, CCCH-type"/>
    <property type="match status" value="1"/>
</dbReference>
<dbReference type="EMBL" id="CDMY01000831">
    <property type="protein sequence ID" value="CEM34713.1"/>
    <property type="molecule type" value="Genomic_DNA"/>
</dbReference>
<dbReference type="GO" id="GO:0008270">
    <property type="term" value="F:zinc ion binding"/>
    <property type="evidence" value="ECO:0007669"/>
    <property type="project" value="UniProtKB-KW"/>
</dbReference>
<dbReference type="Proteomes" id="UP000041254">
    <property type="component" value="Unassembled WGS sequence"/>
</dbReference>
<keyword evidence="2 4" id="KW-0863">Zinc-finger</keyword>
<feature type="region of interest" description="Disordered" evidence="5">
    <location>
        <begin position="13"/>
        <end position="36"/>
    </location>
</feature>
<organism evidence="7 8">
    <name type="scientific">Vitrella brassicaformis (strain CCMP3155)</name>
    <dbReference type="NCBI Taxonomy" id="1169540"/>
    <lineage>
        <taxon>Eukaryota</taxon>
        <taxon>Sar</taxon>
        <taxon>Alveolata</taxon>
        <taxon>Colpodellida</taxon>
        <taxon>Vitrellaceae</taxon>
        <taxon>Vitrella</taxon>
    </lineage>
</organism>
<keyword evidence="8" id="KW-1185">Reference proteome</keyword>
<evidence type="ECO:0000256" key="4">
    <source>
        <dbReference type="PROSITE-ProRule" id="PRU00723"/>
    </source>
</evidence>
<feature type="domain" description="C3H1-type" evidence="6">
    <location>
        <begin position="43"/>
        <end position="70"/>
    </location>
</feature>
<proteinExistence type="predicted"/>
<dbReference type="SUPFAM" id="SSF90229">
    <property type="entry name" value="CCCH zinc finger"/>
    <property type="match status" value="1"/>
</dbReference>